<proteinExistence type="predicted"/>
<feature type="transmembrane region" description="Helical" evidence="1">
    <location>
        <begin position="125"/>
        <end position="154"/>
    </location>
</feature>
<keyword evidence="1" id="KW-0812">Transmembrane</keyword>
<feature type="non-terminal residue" evidence="2">
    <location>
        <position position="1"/>
    </location>
</feature>
<reference evidence="2" key="1">
    <citation type="journal article" date="2014" name="Front. Microbiol.">
        <title>High frequency of phylogenetically diverse reductive dehalogenase-homologous genes in deep subseafloor sedimentary metagenomes.</title>
        <authorList>
            <person name="Kawai M."/>
            <person name="Futagami T."/>
            <person name="Toyoda A."/>
            <person name="Takaki Y."/>
            <person name="Nishi S."/>
            <person name="Hori S."/>
            <person name="Arai W."/>
            <person name="Tsubouchi T."/>
            <person name="Morono Y."/>
            <person name="Uchiyama I."/>
            <person name="Ito T."/>
            <person name="Fujiyama A."/>
            <person name="Inagaki F."/>
            <person name="Takami H."/>
        </authorList>
    </citation>
    <scope>NUCLEOTIDE SEQUENCE</scope>
    <source>
        <strain evidence="2">Expedition CK06-06</strain>
    </source>
</reference>
<accession>X1FWU3</accession>
<evidence type="ECO:0000313" key="2">
    <source>
        <dbReference type="EMBL" id="GAH50111.1"/>
    </source>
</evidence>
<name>X1FWU3_9ZZZZ</name>
<comment type="caution">
    <text evidence="2">The sequence shown here is derived from an EMBL/GenBank/DDBJ whole genome shotgun (WGS) entry which is preliminary data.</text>
</comment>
<protein>
    <recommendedName>
        <fullName evidence="3">Phage tail tape measure protein domain-containing protein</fullName>
    </recommendedName>
</protein>
<evidence type="ECO:0000256" key="1">
    <source>
        <dbReference type="SAM" id="Phobius"/>
    </source>
</evidence>
<feature type="transmembrane region" description="Helical" evidence="1">
    <location>
        <begin position="174"/>
        <end position="198"/>
    </location>
</feature>
<dbReference type="AlphaFoldDB" id="X1FWU3"/>
<sequence>ADLGLAGALDVIKSAAEASNIPLQKYISSIEGQTLALALTGTQADTYIDKLASMRDSTGLTDVAFKEQTEGVNAAGFAFSQAKQQIIGLTQEIGDKLLPTLVPLIKKFTEIVGGIRKWADAHEPLFNWIVKVTATLGVLAAIGGPVLLAASAFLRAKSAIDAATFALKLLHIKLNALAIASGPIGLLILAVGGLYLAWEKNLFGMRDITIEAFDSIKGNFVDLANTLGGGGGAVGAFADDVEGSSEKIKDSLEKTTKTFDDFLAEVDKMTTISDIFQPAEEA</sequence>
<dbReference type="EMBL" id="BARU01021857">
    <property type="protein sequence ID" value="GAH50111.1"/>
    <property type="molecule type" value="Genomic_DNA"/>
</dbReference>
<feature type="non-terminal residue" evidence="2">
    <location>
        <position position="282"/>
    </location>
</feature>
<keyword evidence="1" id="KW-1133">Transmembrane helix</keyword>
<gene>
    <name evidence="2" type="ORF">S03H2_35699</name>
</gene>
<evidence type="ECO:0008006" key="3">
    <source>
        <dbReference type="Google" id="ProtNLM"/>
    </source>
</evidence>
<keyword evidence="1" id="KW-0472">Membrane</keyword>
<organism evidence="2">
    <name type="scientific">marine sediment metagenome</name>
    <dbReference type="NCBI Taxonomy" id="412755"/>
    <lineage>
        <taxon>unclassified sequences</taxon>
        <taxon>metagenomes</taxon>
        <taxon>ecological metagenomes</taxon>
    </lineage>
</organism>